<evidence type="ECO:0000313" key="2">
    <source>
        <dbReference type="EMBL" id="GHB36370.1"/>
    </source>
</evidence>
<evidence type="ECO:0000256" key="1">
    <source>
        <dbReference type="SAM" id="SignalP"/>
    </source>
</evidence>
<keyword evidence="1" id="KW-0732">Signal</keyword>
<feature type="signal peptide" evidence="1">
    <location>
        <begin position="1"/>
        <end position="19"/>
    </location>
</feature>
<dbReference type="AlphaFoldDB" id="A0A8J3G576"/>
<gene>
    <name evidence="2" type="ORF">GCM10008106_17070</name>
</gene>
<comment type="caution">
    <text evidence="2">The sequence shown here is derived from an EMBL/GenBank/DDBJ whole genome shotgun (WGS) entry which is preliminary data.</text>
</comment>
<dbReference type="RefSeq" id="WP_189580758.1">
    <property type="nucleotide sequence ID" value="NZ_BMYF01000009.1"/>
</dbReference>
<dbReference type="Proteomes" id="UP000642809">
    <property type="component" value="Unassembled WGS sequence"/>
</dbReference>
<feature type="chain" id="PRO_5035211676" evidence="1">
    <location>
        <begin position="20"/>
        <end position="166"/>
    </location>
</feature>
<accession>A0A8J3G576</accession>
<organism evidence="2 3">
    <name type="scientific">Mongoliitalea lutea</name>
    <dbReference type="NCBI Taxonomy" id="849756"/>
    <lineage>
        <taxon>Bacteria</taxon>
        <taxon>Pseudomonadati</taxon>
        <taxon>Bacteroidota</taxon>
        <taxon>Cytophagia</taxon>
        <taxon>Cytophagales</taxon>
        <taxon>Cyclobacteriaceae</taxon>
        <taxon>Mongoliitalea</taxon>
    </lineage>
</organism>
<reference evidence="2" key="1">
    <citation type="journal article" date="2014" name="Int. J. Syst. Evol. Microbiol.">
        <title>Complete genome sequence of Corynebacterium casei LMG S-19264T (=DSM 44701T), isolated from a smear-ripened cheese.</title>
        <authorList>
            <consortium name="US DOE Joint Genome Institute (JGI-PGF)"/>
            <person name="Walter F."/>
            <person name="Albersmeier A."/>
            <person name="Kalinowski J."/>
            <person name="Ruckert C."/>
        </authorList>
    </citation>
    <scope>NUCLEOTIDE SEQUENCE</scope>
    <source>
        <strain evidence="2">KCTC 23224</strain>
    </source>
</reference>
<reference evidence="2" key="2">
    <citation type="submission" date="2020-09" db="EMBL/GenBank/DDBJ databases">
        <authorList>
            <person name="Sun Q."/>
            <person name="Kim S."/>
        </authorList>
    </citation>
    <scope>NUCLEOTIDE SEQUENCE</scope>
    <source>
        <strain evidence="2">KCTC 23224</strain>
    </source>
</reference>
<keyword evidence="3" id="KW-1185">Reference proteome</keyword>
<dbReference type="EMBL" id="BMYF01000009">
    <property type="protein sequence ID" value="GHB36370.1"/>
    <property type="molecule type" value="Genomic_DNA"/>
</dbReference>
<evidence type="ECO:0000313" key="3">
    <source>
        <dbReference type="Proteomes" id="UP000642809"/>
    </source>
</evidence>
<sequence length="166" mass="18811">MKRILLFCLLFLTLHAASAQKFILLQKGDNQKTRLKFEVGEEFVYKTDQYDFFITEVIREITHEAIILTDNVVQPNQIVAVDIRNKDPRNYTINNLSYLGIGGGAMLLLATSINSLYQEGDLSNAGNSLGLSLGLVGAGLLIRQFKYKTFKHRGRNKIQLVILYEE</sequence>
<protein>
    <submittedName>
        <fullName evidence="2">Uncharacterized protein</fullName>
    </submittedName>
</protein>
<proteinExistence type="predicted"/>
<name>A0A8J3G576_9BACT</name>